<dbReference type="InterPro" id="IPR036514">
    <property type="entry name" value="SGNH_hydro_sf"/>
</dbReference>
<reference evidence="2 3" key="1">
    <citation type="submission" date="2020-08" db="EMBL/GenBank/DDBJ databases">
        <title>The Agave Microbiome: Exploring the role of microbial communities in plant adaptations to desert environments.</title>
        <authorList>
            <person name="Partida-Martinez L.P."/>
        </authorList>
    </citation>
    <scope>NUCLEOTIDE SEQUENCE [LARGE SCALE GENOMIC DNA]</scope>
    <source>
        <strain evidence="2 3">RAS26</strain>
    </source>
</reference>
<comment type="caution">
    <text evidence="2">The sequence shown here is derived from an EMBL/GenBank/DDBJ whole genome shotgun (WGS) entry which is preliminary data.</text>
</comment>
<dbReference type="InterPro" id="IPR051532">
    <property type="entry name" value="Ester_Hydrolysis_Enzymes"/>
</dbReference>
<dbReference type="AlphaFoldDB" id="A0A7W4YCF7"/>
<dbReference type="SUPFAM" id="SSF52266">
    <property type="entry name" value="SGNH hydrolase"/>
    <property type="match status" value="1"/>
</dbReference>
<dbReference type="PANTHER" id="PTHR30383">
    <property type="entry name" value="THIOESTERASE 1/PROTEASE 1/LYSOPHOSPHOLIPASE L1"/>
    <property type="match status" value="1"/>
</dbReference>
<dbReference type="EMBL" id="JACHVX010000007">
    <property type="protein sequence ID" value="MBB2924955.1"/>
    <property type="molecule type" value="Genomic_DNA"/>
</dbReference>
<organism evidence="2 3">
    <name type="scientific">Cellulomonas cellasea</name>
    <dbReference type="NCBI Taxonomy" id="43670"/>
    <lineage>
        <taxon>Bacteria</taxon>
        <taxon>Bacillati</taxon>
        <taxon>Actinomycetota</taxon>
        <taxon>Actinomycetes</taxon>
        <taxon>Micrococcales</taxon>
        <taxon>Cellulomonadaceae</taxon>
        <taxon>Cellulomonas</taxon>
    </lineage>
</organism>
<gene>
    <name evidence="2" type="ORF">FHR80_003893</name>
</gene>
<reference evidence="2 3" key="2">
    <citation type="submission" date="2020-08" db="EMBL/GenBank/DDBJ databases">
        <authorList>
            <person name="Partida-Martinez L."/>
            <person name="Huntemann M."/>
            <person name="Clum A."/>
            <person name="Wang J."/>
            <person name="Palaniappan K."/>
            <person name="Ritter S."/>
            <person name="Chen I.-M."/>
            <person name="Stamatis D."/>
            <person name="Reddy T."/>
            <person name="O'Malley R."/>
            <person name="Daum C."/>
            <person name="Shapiro N."/>
            <person name="Ivanova N."/>
            <person name="Kyrpides N."/>
            <person name="Woyke T."/>
        </authorList>
    </citation>
    <scope>NUCLEOTIDE SEQUENCE [LARGE SCALE GENOMIC DNA]</scope>
    <source>
        <strain evidence="2 3">RAS26</strain>
    </source>
</reference>
<feature type="domain" description="SGNH hydrolase-type esterase" evidence="1">
    <location>
        <begin position="14"/>
        <end position="196"/>
    </location>
</feature>
<dbReference type="Pfam" id="PF13472">
    <property type="entry name" value="Lipase_GDSL_2"/>
    <property type="match status" value="1"/>
</dbReference>
<dbReference type="Proteomes" id="UP000518206">
    <property type="component" value="Unassembled WGS sequence"/>
</dbReference>
<proteinExistence type="predicted"/>
<dbReference type="InterPro" id="IPR013830">
    <property type="entry name" value="SGNH_hydro"/>
</dbReference>
<sequence>MTLLEAGDRILLTGDSITDWGRDRQDPTSLGHGYAMVVASLAGARRPDLGLTFLNRGIGGDTARRLRERWEADALALEPTVISVLVGINDTWRRYDSGRSTSVDAYEEDYRAMLDPARERLGARLVLVEPFVVPVEEAQHGWREDLDPRIGVVRRLAAEYRATLVAADGLFAAASVRTTPAAWAYDGVHPTPAGHGLLATAWLDAVGLG</sequence>
<evidence type="ECO:0000313" key="3">
    <source>
        <dbReference type="Proteomes" id="UP000518206"/>
    </source>
</evidence>
<evidence type="ECO:0000313" key="2">
    <source>
        <dbReference type="EMBL" id="MBB2924955.1"/>
    </source>
</evidence>
<evidence type="ECO:0000259" key="1">
    <source>
        <dbReference type="Pfam" id="PF13472"/>
    </source>
</evidence>
<protein>
    <submittedName>
        <fullName evidence="2">Lysophospholipase L1-like esterase</fullName>
    </submittedName>
</protein>
<dbReference type="Gene3D" id="3.40.50.1110">
    <property type="entry name" value="SGNH hydrolase"/>
    <property type="match status" value="1"/>
</dbReference>
<dbReference type="GO" id="GO:0004622">
    <property type="term" value="F:phosphatidylcholine lysophospholipase activity"/>
    <property type="evidence" value="ECO:0007669"/>
    <property type="project" value="TreeGrafter"/>
</dbReference>
<dbReference type="CDD" id="cd01834">
    <property type="entry name" value="SGNH_hydrolase_like_2"/>
    <property type="match status" value="1"/>
</dbReference>
<accession>A0A7W4YCF7</accession>
<dbReference type="PANTHER" id="PTHR30383:SF5">
    <property type="entry name" value="SGNH HYDROLASE-TYPE ESTERASE DOMAIN-CONTAINING PROTEIN"/>
    <property type="match status" value="1"/>
</dbReference>
<dbReference type="RefSeq" id="WP_183297728.1">
    <property type="nucleotide sequence ID" value="NZ_JACHVX010000007.1"/>
</dbReference>
<name>A0A7W4YCF7_9CELL</name>